<keyword evidence="5" id="KW-1185">Reference proteome</keyword>
<evidence type="ECO:0000256" key="2">
    <source>
        <dbReference type="SAM" id="MobiDB-lite"/>
    </source>
</evidence>
<comment type="caution">
    <text evidence="4">The sequence shown here is derived from an EMBL/GenBank/DDBJ whole genome shotgun (WGS) entry which is preliminary data.</text>
</comment>
<dbReference type="InterPro" id="IPR013761">
    <property type="entry name" value="SAM/pointed_sf"/>
</dbReference>
<feature type="transmembrane region" description="Helical" evidence="3">
    <location>
        <begin position="339"/>
        <end position="358"/>
    </location>
</feature>
<evidence type="ECO:0000313" key="4">
    <source>
        <dbReference type="EMBL" id="KAF0434224.1"/>
    </source>
</evidence>
<dbReference type="EMBL" id="WTPW01001457">
    <property type="protein sequence ID" value="KAF0434224.1"/>
    <property type="molecule type" value="Genomic_DNA"/>
</dbReference>
<evidence type="ECO:0000256" key="3">
    <source>
        <dbReference type="SAM" id="Phobius"/>
    </source>
</evidence>
<feature type="region of interest" description="Disordered" evidence="2">
    <location>
        <begin position="168"/>
        <end position="192"/>
    </location>
</feature>
<feature type="coiled-coil region" evidence="1">
    <location>
        <begin position="297"/>
        <end position="334"/>
    </location>
</feature>
<feature type="region of interest" description="Disordered" evidence="2">
    <location>
        <begin position="414"/>
        <end position="443"/>
    </location>
</feature>
<keyword evidence="3" id="KW-0472">Membrane</keyword>
<dbReference type="Proteomes" id="UP000439903">
    <property type="component" value="Unassembled WGS sequence"/>
</dbReference>
<dbReference type="OrthoDB" id="2374421at2759"/>
<gene>
    <name evidence="4" type="ORF">F8M41_004916</name>
</gene>
<dbReference type="Gene3D" id="1.10.150.50">
    <property type="entry name" value="Transcription Factor, Ets-1"/>
    <property type="match status" value="1"/>
</dbReference>
<sequence length="465" mass="52851">MSVLDSKILKKLSCAEYWKRDSREWGSMSDWDIFYINSAPGVSKLQAHNMLGTELSIIRKGCPKNSREYQKAIELKTSLKNCKKDQGNIELWQKYSQKLGSLAVENRVHKREILTTGIRAAAGAVVAEFPSLKRNSEPYSSENHDETSTKKVKVDDKILETADYGSNEQYPSLTLSSTEDNPLQTLSQSSTEDNLVEEVKKKDMEQLIDFLQKQNLFLNEKHFGTLRKREIVGCDFIKMDKQDFKECGLELGPVIRLADFVKQLNDQSENLCNRFTETSTVKTSPTITKFNLDKFLKELKEDLSAHLQDELQNFKRDVQKIKCEMEKLDNAEQEDSKTVFAYVVSIFIILFFCIAELASTNDATRVIRTTSQIDLTLTLTKTKISNRNGSLRIFKICLGKVICVKNSSRTRDQQKSSINPKICEETLPETTSEESTEVSTPANVDNKPIICGPTYPAFPIIQNES</sequence>
<evidence type="ECO:0000256" key="1">
    <source>
        <dbReference type="SAM" id="Coils"/>
    </source>
</evidence>
<evidence type="ECO:0000313" key="5">
    <source>
        <dbReference type="Proteomes" id="UP000439903"/>
    </source>
</evidence>
<accession>A0A8H4A6J6</accession>
<keyword evidence="1" id="KW-0175">Coiled coil</keyword>
<protein>
    <submittedName>
        <fullName evidence="4">Myb-related protein b-like</fullName>
    </submittedName>
</protein>
<keyword evidence="3" id="KW-0812">Transmembrane</keyword>
<reference evidence="4 5" key="1">
    <citation type="journal article" date="2019" name="Environ. Microbiol.">
        <title>At the nexus of three kingdoms: the genome of the mycorrhizal fungus Gigaspora margarita provides insights into plant, endobacterial and fungal interactions.</title>
        <authorList>
            <person name="Venice F."/>
            <person name="Ghignone S."/>
            <person name="Salvioli di Fossalunga A."/>
            <person name="Amselem J."/>
            <person name="Novero M."/>
            <person name="Xianan X."/>
            <person name="Sedzielewska Toro K."/>
            <person name="Morin E."/>
            <person name="Lipzen A."/>
            <person name="Grigoriev I.V."/>
            <person name="Henrissat B."/>
            <person name="Martin F.M."/>
            <person name="Bonfante P."/>
        </authorList>
    </citation>
    <scope>NUCLEOTIDE SEQUENCE [LARGE SCALE GENOMIC DNA]</scope>
    <source>
        <strain evidence="4 5">BEG34</strain>
    </source>
</reference>
<keyword evidence="3" id="KW-1133">Transmembrane helix</keyword>
<name>A0A8H4A6J6_GIGMA</name>
<dbReference type="AlphaFoldDB" id="A0A8H4A6J6"/>
<organism evidence="4 5">
    <name type="scientific">Gigaspora margarita</name>
    <dbReference type="NCBI Taxonomy" id="4874"/>
    <lineage>
        <taxon>Eukaryota</taxon>
        <taxon>Fungi</taxon>
        <taxon>Fungi incertae sedis</taxon>
        <taxon>Mucoromycota</taxon>
        <taxon>Glomeromycotina</taxon>
        <taxon>Glomeromycetes</taxon>
        <taxon>Diversisporales</taxon>
        <taxon>Gigasporaceae</taxon>
        <taxon>Gigaspora</taxon>
    </lineage>
</organism>
<proteinExistence type="predicted"/>